<dbReference type="RefSeq" id="WP_390270844.1">
    <property type="nucleotide sequence ID" value="NZ_JBHRSA010000031.1"/>
</dbReference>
<sequence length="75" mass="8878">MIPISGRELGKLLYMNHSRLRDEKIAQLKEGRNAYAETHELIRLIKRDIHKEKLNVLCDESRTGCWFIPQDRRSS</sequence>
<protein>
    <submittedName>
        <fullName evidence="1">Uncharacterized protein</fullName>
    </submittedName>
</protein>
<name>A0ABV7CUS1_9BACI</name>
<dbReference type="EMBL" id="JBHRSA010000031">
    <property type="protein sequence ID" value="MFC3040104.1"/>
    <property type="molecule type" value="Genomic_DNA"/>
</dbReference>
<reference evidence="2" key="1">
    <citation type="journal article" date="2019" name="Int. J. Syst. Evol. Microbiol.">
        <title>The Global Catalogue of Microorganisms (GCM) 10K type strain sequencing project: providing services to taxonomists for standard genome sequencing and annotation.</title>
        <authorList>
            <consortium name="The Broad Institute Genomics Platform"/>
            <consortium name="The Broad Institute Genome Sequencing Center for Infectious Disease"/>
            <person name="Wu L."/>
            <person name="Ma J."/>
        </authorList>
    </citation>
    <scope>NUCLEOTIDE SEQUENCE [LARGE SCALE GENOMIC DNA]</scope>
    <source>
        <strain evidence="2">KCTC 13128</strain>
    </source>
</reference>
<evidence type="ECO:0000313" key="1">
    <source>
        <dbReference type="EMBL" id="MFC3040104.1"/>
    </source>
</evidence>
<dbReference type="Pfam" id="PF26326">
    <property type="entry name" value="YtzJ"/>
    <property type="match status" value="1"/>
</dbReference>
<comment type="caution">
    <text evidence="1">The sequence shown here is derived from an EMBL/GenBank/DDBJ whole genome shotgun (WGS) entry which is preliminary data.</text>
</comment>
<keyword evidence="2" id="KW-1185">Reference proteome</keyword>
<proteinExistence type="predicted"/>
<dbReference type="InterPro" id="IPR058867">
    <property type="entry name" value="YtzJ"/>
</dbReference>
<organism evidence="1 2">
    <name type="scientific">Virgibacillus xinjiangensis</name>
    <dbReference type="NCBI Taxonomy" id="393090"/>
    <lineage>
        <taxon>Bacteria</taxon>
        <taxon>Bacillati</taxon>
        <taxon>Bacillota</taxon>
        <taxon>Bacilli</taxon>
        <taxon>Bacillales</taxon>
        <taxon>Bacillaceae</taxon>
        <taxon>Virgibacillus</taxon>
    </lineage>
</organism>
<evidence type="ECO:0000313" key="2">
    <source>
        <dbReference type="Proteomes" id="UP001595279"/>
    </source>
</evidence>
<dbReference type="Proteomes" id="UP001595279">
    <property type="component" value="Unassembled WGS sequence"/>
</dbReference>
<accession>A0ABV7CUS1</accession>
<gene>
    <name evidence="1" type="ORF">ACFOGI_07550</name>
</gene>